<comment type="caution">
    <text evidence="1">The sequence shown here is derived from an EMBL/GenBank/DDBJ whole genome shotgun (WGS) entry which is preliminary data.</text>
</comment>
<accession>A0A370NLH9</accession>
<dbReference type="AlphaFoldDB" id="A0A370NLH9"/>
<reference evidence="2" key="1">
    <citation type="submission" date="2018-06" db="EMBL/GenBank/DDBJ databases">
        <authorList>
            <person name="Feng T."/>
            <person name="Jeon C.O."/>
        </authorList>
    </citation>
    <scope>NUCLEOTIDE SEQUENCE [LARGE SCALE GENOMIC DNA]</scope>
    <source>
        <strain evidence="2">S23</strain>
    </source>
</reference>
<gene>
    <name evidence="1" type="ORF">DN412_31195</name>
</gene>
<dbReference type="RefSeq" id="WP_115215112.1">
    <property type="nucleotide sequence ID" value="NZ_QKWJ01000062.1"/>
</dbReference>
<proteinExistence type="predicted"/>
<protein>
    <submittedName>
        <fullName evidence="1">Uncharacterized protein</fullName>
    </submittedName>
</protein>
<name>A0A370NLH9_9BURK</name>
<organism evidence="1 2">
    <name type="scientific">Cupriavidus lacunae</name>
    <dbReference type="NCBI Taxonomy" id="2666307"/>
    <lineage>
        <taxon>Bacteria</taxon>
        <taxon>Pseudomonadati</taxon>
        <taxon>Pseudomonadota</taxon>
        <taxon>Betaproteobacteria</taxon>
        <taxon>Burkholderiales</taxon>
        <taxon>Burkholderiaceae</taxon>
        <taxon>Cupriavidus</taxon>
    </lineage>
</organism>
<keyword evidence="2" id="KW-1185">Reference proteome</keyword>
<evidence type="ECO:0000313" key="2">
    <source>
        <dbReference type="Proteomes" id="UP000255165"/>
    </source>
</evidence>
<dbReference type="EMBL" id="QKWJ01000062">
    <property type="protein sequence ID" value="RDK06456.1"/>
    <property type="molecule type" value="Genomic_DNA"/>
</dbReference>
<evidence type="ECO:0000313" key="1">
    <source>
        <dbReference type="EMBL" id="RDK06456.1"/>
    </source>
</evidence>
<sequence length="102" mass="11086">MLRRTPTAATAHATLADALPELWWDGTWLVLSNRLPQPGRAPAYLHVLIDIRAGTCPATAIDNAPLGARVGNWLDAAVKERHRPVRVFTDNPQTINLGTLAS</sequence>
<dbReference type="Proteomes" id="UP000255165">
    <property type="component" value="Unassembled WGS sequence"/>
</dbReference>